<keyword evidence="2" id="KW-0436">Ligase</keyword>
<dbReference type="RefSeq" id="WP_091696383.1">
    <property type="nucleotide sequence ID" value="NZ_FPCG01000004.1"/>
</dbReference>
<name>A0A1I7MKN1_9MICC</name>
<accession>A0A1I7MKN1</accession>
<dbReference type="InterPro" id="IPR038389">
    <property type="entry name" value="PSMG2_sf"/>
</dbReference>
<dbReference type="Gene3D" id="1.10.287.100">
    <property type="match status" value="1"/>
</dbReference>
<dbReference type="Pfam" id="PF09754">
    <property type="entry name" value="PAC2"/>
    <property type="match status" value="1"/>
</dbReference>
<feature type="region of interest" description="Disordered" evidence="1">
    <location>
        <begin position="293"/>
        <end position="344"/>
    </location>
</feature>
<dbReference type="PIRSF" id="PIRSF028754">
    <property type="entry name" value="UCP028754"/>
    <property type="match status" value="1"/>
</dbReference>
<sequence>MQDPTSLFTLAPAGQDLIASGIGDASPVRGLGMLAVFNGHLDAGHLAGQVRETLLETLEHRLLATFDADQLLDYRARRPVISFDGERFHDYQQPSLELHLVSDLLGRPFLLLSGPEPDFQWERFVSSVMFLVEQLDVKLVALVDAVPMPVPHTRPLGVTAHGNREDLVRGLSTWSPQARMVSGVAQLLELRLDEQRRGATGYTLHVPHYVADASYPQAAVAALEYVGAAMELMLPTDELRERGREVDRELDRQTQGSGEITAMVEGLERNFDQHASTASRSLLVRPGEEIPDAEELGAAVEDYLSSQPRHALEPGESTASESGQDQLDDGAAPDGPASPGPGLT</sequence>
<evidence type="ECO:0000313" key="3">
    <source>
        <dbReference type="Proteomes" id="UP000198881"/>
    </source>
</evidence>
<dbReference type="EMBL" id="FPCG01000004">
    <property type="protein sequence ID" value="SFV22476.1"/>
    <property type="molecule type" value="Genomic_DNA"/>
</dbReference>
<dbReference type="OrthoDB" id="3733464at2"/>
<dbReference type="SUPFAM" id="SSF159659">
    <property type="entry name" value="Cgl1923-like"/>
    <property type="match status" value="1"/>
</dbReference>
<proteinExistence type="predicted"/>
<dbReference type="STRING" id="574650.SAMN04487966_104147"/>
<dbReference type="Gene3D" id="3.40.50.10900">
    <property type="entry name" value="PAC-like subunit"/>
    <property type="match status" value="1"/>
</dbReference>
<feature type="compositionally biased region" description="Low complexity" evidence="1">
    <location>
        <begin position="329"/>
        <end position="344"/>
    </location>
</feature>
<protein>
    <submittedName>
        <fullName evidence="2">Predicted ATP-dependent carboligase, ATP-grasp superfamily</fullName>
    </submittedName>
</protein>
<dbReference type="InterPro" id="IPR019151">
    <property type="entry name" value="Proteasome_assmbl_chaperone_2"/>
</dbReference>
<evidence type="ECO:0000313" key="2">
    <source>
        <dbReference type="EMBL" id="SFV22476.1"/>
    </source>
</evidence>
<keyword evidence="3" id="KW-1185">Reference proteome</keyword>
<dbReference type="Proteomes" id="UP000198881">
    <property type="component" value="Unassembled WGS sequence"/>
</dbReference>
<organism evidence="2 3">
    <name type="scientific">Micrococcus terreus</name>
    <dbReference type="NCBI Taxonomy" id="574650"/>
    <lineage>
        <taxon>Bacteria</taxon>
        <taxon>Bacillati</taxon>
        <taxon>Actinomycetota</taxon>
        <taxon>Actinomycetes</taxon>
        <taxon>Micrococcales</taxon>
        <taxon>Micrococcaceae</taxon>
        <taxon>Micrococcus</taxon>
    </lineage>
</organism>
<reference evidence="2 3" key="1">
    <citation type="submission" date="2016-10" db="EMBL/GenBank/DDBJ databases">
        <authorList>
            <person name="de Groot N.N."/>
        </authorList>
    </citation>
    <scope>NUCLEOTIDE SEQUENCE [LARGE SCALE GENOMIC DNA]</scope>
    <source>
        <strain evidence="2 3">CGMCC 1.7054</strain>
    </source>
</reference>
<gene>
    <name evidence="2" type="ORF">SAMN04487966_104147</name>
</gene>
<dbReference type="InterPro" id="IPR008492">
    <property type="entry name" value="Rv2714-like"/>
</dbReference>
<dbReference type="AlphaFoldDB" id="A0A1I7MKN1"/>
<dbReference type="GO" id="GO:0016874">
    <property type="term" value="F:ligase activity"/>
    <property type="evidence" value="ECO:0007669"/>
    <property type="project" value="UniProtKB-KW"/>
</dbReference>
<evidence type="ECO:0000256" key="1">
    <source>
        <dbReference type="SAM" id="MobiDB-lite"/>
    </source>
</evidence>